<keyword evidence="4" id="KW-1185">Reference proteome</keyword>
<feature type="domain" description="SMP-30/Gluconolactonase/LRE-like region" evidence="2">
    <location>
        <begin position="227"/>
        <end position="449"/>
    </location>
</feature>
<dbReference type="InterPro" id="IPR052988">
    <property type="entry name" value="Oryzine_lactonohydrolase"/>
</dbReference>
<name>A0A1C7MKC9_GRIFR</name>
<reference evidence="3 4" key="1">
    <citation type="submission" date="2016-03" db="EMBL/GenBank/DDBJ databases">
        <title>Whole genome sequencing of Grifola frondosa 9006-11.</title>
        <authorList>
            <person name="Min B."/>
            <person name="Park H."/>
            <person name="Kim J.-G."/>
            <person name="Cho H."/>
            <person name="Oh Y.-L."/>
            <person name="Kong W.-S."/>
            <person name="Choi I.-G."/>
        </authorList>
    </citation>
    <scope>NUCLEOTIDE SEQUENCE [LARGE SCALE GENOMIC DNA]</scope>
    <source>
        <strain evidence="3 4">9006-11</strain>
    </source>
</reference>
<dbReference type="Gene3D" id="2.120.10.30">
    <property type="entry name" value="TolB, C-terminal domain"/>
    <property type="match status" value="1"/>
</dbReference>
<comment type="caution">
    <text evidence="3">The sequence shown here is derived from an EMBL/GenBank/DDBJ whole genome shotgun (WGS) entry which is preliminary data.</text>
</comment>
<dbReference type="STRING" id="5627.A0A1C7MKC9"/>
<dbReference type="PANTHER" id="PTHR47064:SF2">
    <property type="entry name" value="SMP-30_GLUCONOLACTONASE_LRE-LIKE REGION DOMAIN-CONTAINING PROTEIN-RELATED"/>
    <property type="match status" value="1"/>
</dbReference>
<feature type="compositionally biased region" description="Polar residues" evidence="1">
    <location>
        <begin position="1"/>
        <end position="11"/>
    </location>
</feature>
<dbReference type="AlphaFoldDB" id="A0A1C7MKC9"/>
<protein>
    <submittedName>
        <fullName evidence="3">Gluconolactonase</fullName>
    </submittedName>
</protein>
<sequence>MITSYDRSSSGELVGPSGPGLRDGDLSVRLFSHGTGVQRAANLLPQGIQASSSHATQAQTPTTIPKMMWIWTITVSIALAAWTHGAPQPAPPTELPPQSVLIDPRAFAVLGTNGPFRMSSFTQFFNPTNTSPPFFQIFDPAFLTVLGHTPSIRVVASNPTFAFAHEAPIWVPSTDEVFFASNDGGLLGMSNLEHNNQVSSISLRAVAAAIRASGSATTPLNVSTTKLDLPDTVQMTNGGTGPYNGSLVLVNSGRGALPPVLALVNPAPPHNTTVLLDNYFGRQFNSLNDVKVRPGTDRLFFTDPDYGWLMQFRPLPLMPNQVYRFDPSTSEVRVIADGFDKPNGIAFSSDGNTAFIADSAASGGFLGNNQTDPATIYAFDVDPTTEAFLNRRVFTYVDTGIADGLQLDTAGNMYAGCADGVHVWNAGGTLLGKFFLGTTSANMVFAGDGRLVIMAETAIFLAQIAANATKLEFP</sequence>
<accession>A0A1C7MKC9</accession>
<organism evidence="3 4">
    <name type="scientific">Grifola frondosa</name>
    <name type="common">Maitake</name>
    <name type="synonym">Polyporus frondosus</name>
    <dbReference type="NCBI Taxonomy" id="5627"/>
    <lineage>
        <taxon>Eukaryota</taxon>
        <taxon>Fungi</taxon>
        <taxon>Dikarya</taxon>
        <taxon>Basidiomycota</taxon>
        <taxon>Agaricomycotina</taxon>
        <taxon>Agaricomycetes</taxon>
        <taxon>Polyporales</taxon>
        <taxon>Grifolaceae</taxon>
        <taxon>Grifola</taxon>
    </lineage>
</organism>
<dbReference type="InterPro" id="IPR011042">
    <property type="entry name" value="6-blade_b-propeller_TolB-like"/>
</dbReference>
<dbReference type="SUPFAM" id="SSF63829">
    <property type="entry name" value="Calcium-dependent phosphotriesterase"/>
    <property type="match status" value="1"/>
</dbReference>
<dbReference type="Pfam" id="PF08450">
    <property type="entry name" value="SGL"/>
    <property type="match status" value="1"/>
</dbReference>
<gene>
    <name evidence="3" type="primary">gnl</name>
    <name evidence="3" type="ORF">A0H81_01662</name>
</gene>
<dbReference type="OMA" id="RVYAGCG"/>
<evidence type="ECO:0000259" key="2">
    <source>
        <dbReference type="Pfam" id="PF08450"/>
    </source>
</evidence>
<feature type="region of interest" description="Disordered" evidence="1">
    <location>
        <begin position="1"/>
        <end position="20"/>
    </location>
</feature>
<evidence type="ECO:0000313" key="3">
    <source>
        <dbReference type="EMBL" id="OBZ77325.1"/>
    </source>
</evidence>
<dbReference type="OrthoDB" id="423498at2759"/>
<proteinExistence type="predicted"/>
<evidence type="ECO:0000313" key="4">
    <source>
        <dbReference type="Proteomes" id="UP000092993"/>
    </source>
</evidence>
<dbReference type="EMBL" id="LUGG01000002">
    <property type="protein sequence ID" value="OBZ77325.1"/>
    <property type="molecule type" value="Genomic_DNA"/>
</dbReference>
<dbReference type="InterPro" id="IPR013658">
    <property type="entry name" value="SGL"/>
</dbReference>
<evidence type="ECO:0000256" key="1">
    <source>
        <dbReference type="SAM" id="MobiDB-lite"/>
    </source>
</evidence>
<dbReference type="Proteomes" id="UP000092993">
    <property type="component" value="Unassembled WGS sequence"/>
</dbReference>
<dbReference type="PANTHER" id="PTHR47064">
    <property type="entry name" value="PUTATIVE (AFU_ORTHOLOGUE AFUA_1G08990)-RELATED"/>
    <property type="match status" value="1"/>
</dbReference>